<name>A0A9Q0LV53_ANAIG</name>
<reference evidence="1" key="1">
    <citation type="submission" date="2022-10" db="EMBL/GenBank/DDBJ databases">
        <title>Novel sulphate-reducing endosymbionts in the free-living metamonad Anaeramoeba.</title>
        <authorList>
            <person name="Jerlstrom-Hultqvist J."/>
            <person name="Cepicka I."/>
            <person name="Gallot-Lavallee L."/>
            <person name="Salas-Leiva D."/>
            <person name="Curtis B.A."/>
            <person name="Zahonova K."/>
            <person name="Pipaliya S."/>
            <person name="Dacks J."/>
            <person name="Roger A.J."/>
        </authorList>
    </citation>
    <scope>NUCLEOTIDE SEQUENCE</scope>
    <source>
        <strain evidence="1">BMAN</strain>
    </source>
</reference>
<sequence length="129" mass="15140">MKMDSKKKDIKTLKKNIVVLNVENLDTIKKRKIKIKTVVTNPQGCQTSIFEMSCMLFWNYKLRFVKQVFHMDLFICLFERNPFSLNKSYSDLFDKSQFVKTHTRFRSVAPLTPLSLVLPPFPSLICVCK</sequence>
<evidence type="ECO:0000313" key="1">
    <source>
        <dbReference type="EMBL" id="KAJ5079099.1"/>
    </source>
</evidence>
<dbReference type="EMBL" id="JAPDFW010000039">
    <property type="protein sequence ID" value="KAJ5079099.1"/>
    <property type="molecule type" value="Genomic_DNA"/>
</dbReference>
<protein>
    <submittedName>
        <fullName evidence="1">Uncharacterized protein</fullName>
    </submittedName>
</protein>
<comment type="caution">
    <text evidence="1">The sequence shown here is derived from an EMBL/GenBank/DDBJ whole genome shotgun (WGS) entry which is preliminary data.</text>
</comment>
<dbReference type="AlphaFoldDB" id="A0A9Q0LV53"/>
<evidence type="ECO:0000313" key="2">
    <source>
        <dbReference type="Proteomes" id="UP001149090"/>
    </source>
</evidence>
<proteinExistence type="predicted"/>
<organism evidence="1 2">
    <name type="scientific">Anaeramoeba ignava</name>
    <name type="common">Anaerobic marine amoeba</name>
    <dbReference type="NCBI Taxonomy" id="1746090"/>
    <lineage>
        <taxon>Eukaryota</taxon>
        <taxon>Metamonada</taxon>
        <taxon>Anaeramoebidae</taxon>
        <taxon>Anaeramoeba</taxon>
    </lineage>
</organism>
<keyword evidence="2" id="KW-1185">Reference proteome</keyword>
<gene>
    <name evidence="1" type="ORF">M0811_14622</name>
</gene>
<accession>A0A9Q0LV53</accession>
<dbReference type="Proteomes" id="UP001149090">
    <property type="component" value="Unassembled WGS sequence"/>
</dbReference>